<comment type="subunit">
    <text evidence="7">Interacts with ZNF202.</text>
</comment>
<evidence type="ECO:0000256" key="5">
    <source>
        <dbReference type="ARBA" id="ARBA00023242"/>
    </source>
</evidence>
<accession>Q8C2P0</accession>
<evidence type="ECO:0000256" key="8">
    <source>
        <dbReference type="ARBA" id="ARBA00040892"/>
    </source>
</evidence>
<feature type="compositionally biased region" description="Low complexity" evidence="10">
    <location>
        <begin position="1"/>
        <end position="48"/>
    </location>
</feature>
<proteinExistence type="evidence at transcript level"/>
<dbReference type="GO" id="GO:0008270">
    <property type="term" value="F:zinc ion binding"/>
    <property type="evidence" value="ECO:0007669"/>
    <property type="project" value="UniProtKB-KW"/>
</dbReference>
<evidence type="ECO:0000256" key="4">
    <source>
        <dbReference type="ARBA" id="ARBA00022833"/>
    </source>
</evidence>
<reference evidence="12" key="7">
    <citation type="journal article" date="2005" name="Science">
        <title>The Transcriptional Landscape of the Mammalian Genome.</title>
        <authorList>
            <consortium name="The FANTOM Consortium"/>
            <consortium name="Riken Genome Exploration Research Group and Genome Science Group (Genome Network Project Core Group)"/>
        </authorList>
    </citation>
    <scope>NUCLEOTIDE SEQUENCE</scope>
    <source>
        <strain evidence="12">NOD</strain>
        <tissue evidence="12">Thymus</tissue>
    </source>
</reference>
<dbReference type="InterPro" id="IPR050916">
    <property type="entry name" value="SCAN-C2H2_zinc_finger"/>
</dbReference>
<dbReference type="MGI" id="MGI:1343132">
    <property type="gene designation" value="Scand1"/>
</dbReference>
<dbReference type="SMR" id="Q8C2P0"/>
<evidence type="ECO:0000256" key="2">
    <source>
        <dbReference type="ARBA" id="ARBA00022737"/>
    </source>
</evidence>
<gene>
    <name evidence="13" type="primary">Scand1</name>
</gene>
<dbReference type="InterPro" id="IPR003309">
    <property type="entry name" value="SCAN_dom"/>
</dbReference>
<dbReference type="InterPro" id="IPR038269">
    <property type="entry name" value="SCAN_sf"/>
</dbReference>
<reference evidence="12" key="4">
    <citation type="journal article" date="2001" name="Nature">
        <title>Functional annotation of a full-length mouse cDNA collection.</title>
        <authorList>
            <consortium name="The RIKEN Genome Exploration Research Group Phase II Team and the FANTOM Consortium"/>
        </authorList>
    </citation>
    <scope>NUCLEOTIDE SEQUENCE</scope>
    <source>
        <strain evidence="12">NOD</strain>
        <tissue evidence="12">Thymus</tissue>
    </source>
</reference>
<keyword evidence="1" id="KW-0479">Metal-binding</keyword>
<keyword evidence="3" id="KW-0863">Zinc-finger</keyword>
<reference evidence="12" key="2">
    <citation type="journal article" date="2000" name="Genome Res.">
        <title>Normalization and subtraction of cap-trapper-selected cDNAs to prepare full-length cDNA libraries for rapid discovery of new genes.</title>
        <authorList>
            <person name="Carninci P."/>
            <person name="Shibata Y."/>
            <person name="Hayatsu N."/>
            <person name="Sugahara Y."/>
            <person name="Shibata K."/>
            <person name="Itoh M."/>
            <person name="Konno H."/>
            <person name="Okazaki Y."/>
            <person name="Muramatsu M."/>
            <person name="Hayashizaki Y."/>
        </authorList>
    </citation>
    <scope>NUCLEOTIDE SEQUENCE</scope>
    <source>
        <strain evidence="12">NOD</strain>
        <tissue evidence="12">Thymus</tissue>
    </source>
</reference>
<comment type="function">
    <text evidence="6">May regulate transcriptional activity.</text>
</comment>
<sequence length="152" mass="16081">MAAPQPSQDPQSPAAPPEQQEGAGDCAAPSPDSGSSPAPELPGAPAALNTAPYADAVLRPGASRPGPETFRQRFRQFRYQDAAGPREAFRQLRELSRQWLRPDIRTKEQIVEMLVQEQLQAILAGGGPGSAAAAPRGRAHHRLSGGAWGSLD</sequence>
<evidence type="ECO:0000256" key="1">
    <source>
        <dbReference type="ARBA" id="ARBA00022723"/>
    </source>
</evidence>
<dbReference type="SUPFAM" id="SSF47353">
    <property type="entry name" value="Retrovirus capsid dimerization domain-like"/>
    <property type="match status" value="1"/>
</dbReference>
<dbReference type="PANTHER" id="PTHR45935">
    <property type="entry name" value="PROTEIN ZBED8-RELATED"/>
    <property type="match status" value="1"/>
</dbReference>
<evidence type="ECO:0000313" key="13">
    <source>
        <dbReference type="MGI" id="MGI:1343132"/>
    </source>
</evidence>
<dbReference type="GO" id="GO:0005634">
    <property type="term" value="C:nucleus"/>
    <property type="evidence" value="ECO:0007669"/>
    <property type="project" value="UniProtKB-SubCell"/>
</dbReference>
<dbReference type="AlphaFoldDB" id="Q8C2P0"/>
<evidence type="ECO:0000256" key="9">
    <source>
        <dbReference type="PROSITE-ProRule" id="PRU00187"/>
    </source>
</evidence>
<evidence type="ECO:0000256" key="6">
    <source>
        <dbReference type="ARBA" id="ARBA00037286"/>
    </source>
</evidence>
<evidence type="ECO:0000256" key="10">
    <source>
        <dbReference type="SAM" id="MobiDB-lite"/>
    </source>
</evidence>
<comment type="subcellular location">
    <subcellularLocation>
        <location evidence="9">Nucleus</location>
    </subcellularLocation>
</comment>
<evidence type="ECO:0000313" key="12">
    <source>
        <dbReference type="EMBL" id="BAC40238.1"/>
    </source>
</evidence>
<feature type="region of interest" description="Disordered" evidence="10">
    <location>
        <begin position="126"/>
        <end position="152"/>
    </location>
</feature>
<dbReference type="PROSITE" id="PS50804">
    <property type="entry name" value="SCAN_BOX"/>
    <property type="match status" value="1"/>
</dbReference>
<reference evidence="12" key="3">
    <citation type="journal article" date="2000" name="Genome Res.">
        <title>RIKEN integrated sequence analysis (RISA) system--384-format sequencing pipeline with 384 multicapillary sequencer.</title>
        <authorList>
            <person name="Shibata K."/>
            <person name="Itoh M."/>
            <person name="Aizawa K."/>
            <person name="Nagaoka S."/>
            <person name="Sasaki N."/>
            <person name="Carninci P."/>
            <person name="Konno H."/>
            <person name="Akiyama J."/>
            <person name="Nishi K."/>
            <person name="Kitsunai T."/>
            <person name="Tashiro H."/>
            <person name="Itoh M."/>
            <person name="Sumi N."/>
            <person name="Ishii Y."/>
            <person name="Nakamura S."/>
            <person name="Hazama M."/>
            <person name="Nishine T."/>
            <person name="Harada A."/>
            <person name="Yamamoto R."/>
            <person name="Matsumoto H."/>
            <person name="Sakaguchi S."/>
            <person name="Ikegami T."/>
            <person name="Kashiwagi K."/>
            <person name="Fujiwake S."/>
            <person name="Inoue K."/>
            <person name="Togawa Y."/>
            <person name="Izawa M."/>
            <person name="Ohara E."/>
            <person name="Watahiki M."/>
            <person name="Yoneda Y."/>
            <person name="Ishikawa T."/>
            <person name="Ozawa K."/>
            <person name="Tanaka T."/>
            <person name="Matsuura S."/>
            <person name="Kawai J."/>
            <person name="Okazaki Y."/>
            <person name="Muramatsu M."/>
            <person name="Inoue Y."/>
            <person name="Kira A."/>
            <person name="Hayashizaki Y."/>
        </authorList>
    </citation>
    <scope>NUCLEOTIDE SEQUENCE</scope>
    <source>
        <strain evidence="12">NOD</strain>
        <tissue evidence="12">Thymus</tissue>
    </source>
</reference>
<protein>
    <recommendedName>
        <fullName evidence="8">SCAN domain-containing protein 1</fullName>
    </recommendedName>
</protein>
<dbReference type="AGR" id="MGI:1343132"/>
<feature type="domain" description="SCAN box" evidence="11">
    <location>
        <begin position="71"/>
        <end position="125"/>
    </location>
</feature>
<keyword evidence="5 9" id="KW-0539">Nucleus</keyword>
<reference evidence="12" key="1">
    <citation type="journal article" date="1999" name="Methods Enzymol.">
        <title>High-efficiency full-length cDNA cloning.</title>
        <authorList>
            <person name="Carninci P."/>
            <person name="Hayashizaki Y."/>
        </authorList>
    </citation>
    <scope>NUCLEOTIDE SEQUENCE</scope>
    <source>
        <strain evidence="12">NOD</strain>
        <tissue evidence="12">Thymus</tissue>
    </source>
</reference>
<reference evidence="12" key="8">
    <citation type="journal article" date="2005" name="Science">
        <title>Antisense Transcription in the Mammalian Transcriptome.</title>
        <authorList>
            <consortium name="RIKEN Genome Exploration Research Group and Genome Science Group (Genome Network Project Core Group) and the FANTOM Consortium"/>
        </authorList>
    </citation>
    <scope>NUCLEOTIDE SEQUENCE</scope>
    <source>
        <strain evidence="12">NOD</strain>
        <tissue evidence="12">Thymus</tissue>
    </source>
</reference>
<evidence type="ECO:0000256" key="3">
    <source>
        <dbReference type="ARBA" id="ARBA00022771"/>
    </source>
</evidence>
<dbReference type="Pfam" id="PF02023">
    <property type="entry name" value="SCAN"/>
    <property type="match status" value="1"/>
</dbReference>
<dbReference type="PANTHER" id="PTHR45935:SF10">
    <property type="entry name" value="SCAN DOMAIN-CONTAINING 1"/>
    <property type="match status" value="1"/>
</dbReference>
<dbReference type="SMART" id="SM00431">
    <property type="entry name" value="SCAN"/>
    <property type="match status" value="1"/>
</dbReference>
<dbReference type="EMBL" id="AK088253">
    <property type="protein sequence ID" value="BAC40238.1"/>
    <property type="molecule type" value="mRNA"/>
</dbReference>
<evidence type="ECO:0000256" key="7">
    <source>
        <dbReference type="ARBA" id="ARBA00038697"/>
    </source>
</evidence>
<reference evidence="12" key="6">
    <citation type="submission" date="2002-04" db="EMBL/GenBank/DDBJ databases">
        <authorList>
            <person name="Adachi J."/>
            <person name="Aizawa K."/>
            <person name="Akimura T."/>
            <person name="Arakawa T."/>
            <person name="Bono H."/>
            <person name="Carninci P."/>
            <person name="Fukuda S."/>
            <person name="Furuno M."/>
            <person name="Hanagaki T."/>
            <person name="Hara A."/>
            <person name="Hashizume W."/>
            <person name="Hayashida K."/>
            <person name="Hayatsu N."/>
            <person name="Hiramoto K."/>
            <person name="Hiraoka T."/>
            <person name="Hirozane T."/>
            <person name="Hori F."/>
            <person name="Imotani K."/>
            <person name="Ishii Y."/>
            <person name="Itoh M."/>
            <person name="Kagawa I."/>
            <person name="Kasukawa T."/>
            <person name="Katoh H."/>
            <person name="Kawai J."/>
            <person name="Kojima Y."/>
            <person name="Kondo S."/>
            <person name="Konno H."/>
            <person name="Kouda M."/>
            <person name="Koya S."/>
            <person name="Kurihara C."/>
            <person name="Matsuyama T."/>
            <person name="Miyazaki A."/>
            <person name="Murata M."/>
            <person name="Nakamura M."/>
            <person name="Nishi K."/>
            <person name="Nomura K."/>
            <person name="Numazaki R."/>
            <person name="Ohno M."/>
            <person name="Ohsato N."/>
            <person name="Okazaki Y."/>
            <person name="Saito R."/>
            <person name="Saitoh H."/>
            <person name="Sakai C."/>
            <person name="Sakai K."/>
            <person name="Sakazume N."/>
            <person name="Sano H."/>
            <person name="Sasaki D."/>
            <person name="Shibata K."/>
            <person name="Shinagawa A."/>
            <person name="Shiraki T."/>
            <person name="Sogabe Y."/>
            <person name="Tagami M."/>
            <person name="Tagawa A."/>
            <person name="Takahashi F."/>
            <person name="Takaku-Akahira S."/>
            <person name="Takeda Y."/>
            <person name="Tanaka T."/>
            <person name="Tomaru A."/>
            <person name="Toya T."/>
            <person name="Yasunishi A."/>
            <person name="Muramatsu M."/>
            <person name="Hayashizaki Y."/>
        </authorList>
    </citation>
    <scope>NUCLEOTIDE SEQUENCE</scope>
    <source>
        <strain evidence="12">NOD</strain>
        <tissue evidence="12">Thymus</tissue>
    </source>
</reference>
<feature type="region of interest" description="Disordered" evidence="10">
    <location>
        <begin position="1"/>
        <end position="49"/>
    </location>
</feature>
<dbReference type="Gene3D" id="1.10.4020.10">
    <property type="entry name" value="DNA breaking-rejoining enzymes"/>
    <property type="match status" value="1"/>
</dbReference>
<name>Q8C2P0_MOUSE</name>
<keyword evidence="2" id="KW-0677">Repeat</keyword>
<keyword evidence="4" id="KW-0862">Zinc</keyword>
<evidence type="ECO:0000259" key="11">
    <source>
        <dbReference type="PROSITE" id="PS50804"/>
    </source>
</evidence>
<organism evidence="12">
    <name type="scientific">Mus musculus</name>
    <name type="common">Mouse</name>
    <dbReference type="NCBI Taxonomy" id="10090"/>
    <lineage>
        <taxon>Eukaryota</taxon>
        <taxon>Metazoa</taxon>
        <taxon>Chordata</taxon>
        <taxon>Craniata</taxon>
        <taxon>Vertebrata</taxon>
        <taxon>Euteleostomi</taxon>
        <taxon>Mammalia</taxon>
        <taxon>Eutheria</taxon>
        <taxon>Euarchontoglires</taxon>
        <taxon>Glires</taxon>
        <taxon>Rodentia</taxon>
        <taxon>Myomorpha</taxon>
        <taxon>Muroidea</taxon>
        <taxon>Muridae</taxon>
        <taxon>Murinae</taxon>
        <taxon>Mus</taxon>
        <taxon>Mus</taxon>
    </lineage>
</organism>
<reference evidence="12" key="5">
    <citation type="journal article" date="2002" name="Nature">
        <title>Analysis of the mouse transcriptome based on functional annotation of 60,770 full-length cDNAs.</title>
        <authorList>
            <consortium name="The FANTOM Consortium and the RIKEN Genome Exploration Research Group Phase I and II Team"/>
        </authorList>
    </citation>
    <scope>NUCLEOTIDE SEQUENCE</scope>
    <source>
        <strain evidence="12">NOD</strain>
        <tissue evidence="12">Thymus</tissue>
    </source>
</reference>